<sequence>MCEEIISPVWWIKGLDPHADAPIKILHVILLGLVKYMWHDIIHNQLSQNEDKKCQLMVCLASVNVQGMGLLPLAGHTLVTYCGSLMSRDFHAIAQVAPFVLKDFVEDDCYETWVVLSKLIPLIWQPEILDLNVYVTLLQDEIDHFLMCMAQLTCHWFNKPKFHIFAHLPEYIHRFGPAMLFTTEAFESFNTIICTKSVHSNQYAPSHDIACAFAQCNCV</sequence>
<dbReference type="PANTHER" id="PTHR31912:SF34">
    <property type="entry name" value="NOTOCHORD-RELATED PROTEIN"/>
    <property type="match status" value="1"/>
</dbReference>
<proteinExistence type="predicted"/>
<reference evidence="1" key="1">
    <citation type="submission" date="2023-06" db="EMBL/GenBank/DDBJ databases">
        <authorList>
            <consortium name="Lawrence Berkeley National Laboratory"/>
            <person name="Ahrendt S."/>
            <person name="Sahu N."/>
            <person name="Indic B."/>
            <person name="Wong-Bajracharya J."/>
            <person name="Merenyi Z."/>
            <person name="Ke H.-M."/>
            <person name="Monk M."/>
            <person name="Kocsube S."/>
            <person name="Drula E."/>
            <person name="Lipzen A."/>
            <person name="Balint B."/>
            <person name="Henrissat B."/>
            <person name="Andreopoulos B."/>
            <person name="Martin F.M."/>
            <person name="Harder C.B."/>
            <person name="Rigling D."/>
            <person name="Ford K.L."/>
            <person name="Foster G.D."/>
            <person name="Pangilinan J."/>
            <person name="Papanicolaou A."/>
            <person name="Barry K."/>
            <person name="LaButti K."/>
            <person name="Viragh M."/>
            <person name="Koriabine M."/>
            <person name="Yan M."/>
            <person name="Riley R."/>
            <person name="Champramary S."/>
            <person name="Plett K.L."/>
            <person name="Tsai I.J."/>
            <person name="Slot J."/>
            <person name="Sipos G."/>
            <person name="Plett J."/>
            <person name="Nagy L.G."/>
            <person name="Grigoriev I.V."/>
        </authorList>
    </citation>
    <scope>NUCLEOTIDE SEQUENCE</scope>
    <source>
        <strain evidence="1">ICMP 16352</strain>
    </source>
</reference>
<protein>
    <submittedName>
        <fullName evidence="1">Uncharacterized protein</fullName>
    </submittedName>
</protein>
<name>A0AA39NNG0_9AGAR</name>
<dbReference type="EMBL" id="JAUEPR010000068">
    <property type="protein sequence ID" value="KAK0468709.1"/>
    <property type="molecule type" value="Genomic_DNA"/>
</dbReference>
<comment type="caution">
    <text evidence="1">The sequence shown here is derived from an EMBL/GenBank/DDBJ whole genome shotgun (WGS) entry which is preliminary data.</text>
</comment>
<dbReference type="Proteomes" id="UP001175227">
    <property type="component" value="Unassembled WGS sequence"/>
</dbReference>
<dbReference type="PANTHER" id="PTHR31912">
    <property type="entry name" value="IP13529P"/>
    <property type="match status" value="1"/>
</dbReference>
<evidence type="ECO:0000313" key="2">
    <source>
        <dbReference type="Proteomes" id="UP001175227"/>
    </source>
</evidence>
<accession>A0AA39NNG0</accession>
<keyword evidence="2" id="KW-1185">Reference proteome</keyword>
<dbReference type="AlphaFoldDB" id="A0AA39NNG0"/>
<organism evidence="1 2">
    <name type="scientific">Armillaria novae-zelandiae</name>
    <dbReference type="NCBI Taxonomy" id="153914"/>
    <lineage>
        <taxon>Eukaryota</taxon>
        <taxon>Fungi</taxon>
        <taxon>Dikarya</taxon>
        <taxon>Basidiomycota</taxon>
        <taxon>Agaricomycotina</taxon>
        <taxon>Agaricomycetes</taxon>
        <taxon>Agaricomycetidae</taxon>
        <taxon>Agaricales</taxon>
        <taxon>Marasmiineae</taxon>
        <taxon>Physalacriaceae</taxon>
        <taxon>Armillaria</taxon>
    </lineage>
</organism>
<gene>
    <name evidence="1" type="ORF">IW261DRAFT_1345875</name>
</gene>
<evidence type="ECO:0000313" key="1">
    <source>
        <dbReference type="EMBL" id="KAK0468709.1"/>
    </source>
</evidence>